<comment type="caution">
    <text evidence="4">The sequence shown here is derived from an EMBL/GenBank/DDBJ whole genome shotgun (WGS) entry which is preliminary data.</text>
</comment>
<dbReference type="SMART" id="SM00850">
    <property type="entry name" value="LytTR"/>
    <property type="match status" value="1"/>
</dbReference>
<protein>
    <submittedName>
        <fullName evidence="4">Response regulator transcription factor</fullName>
    </submittedName>
</protein>
<dbReference type="EMBL" id="VVZB01000004">
    <property type="protein sequence ID" value="KAA5383459.1"/>
    <property type="molecule type" value="Genomic_DNA"/>
</dbReference>
<dbReference type="RefSeq" id="WP_149940926.1">
    <property type="nucleotide sequence ID" value="NZ_VVZB01000004.1"/>
</dbReference>
<evidence type="ECO:0000259" key="3">
    <source>
        <dbReference type="PROSITE" id="PS50930"/>
    </source>
</evidence>
<dbReference type="SMART" id="SM00448">
    <property type="entry name" value="REC"/>
    <property type="match status" value="1"/>
</dbReference>
<dbReference type="Pfam" id="PF04397">
    <property type="entry name" value="LytTR"/>
    <property type="match status" value="1"/>
</dbReference>
<reference evidence="4 5" key="1">
    <citation type="journal article" date="2019" name="Nat. Med.">
        <title>A library of human gut bacterial isolates paired with longitudinal multiomics data enables mechanistic microbiome research.</title>
        <authorList>
            <person name="Poyet M."/>
            <person name="Groussin M."/>
            <person name="Gibbons S.M."/>
            <person name="Avila-Pacheco J."/>
            <person name="Jiang X."/>
            <person name="Kearney S.M."/>
            <person name="Perrotta A.R."/>
            <person name="Berdy B."/>
            <person name="Zhao S."/>
            <person name="Lieberman T.D."/>
            <person name="Swanson P.K."/>
            <person name="Smith M."/>
            <person name="Roesemann S."/>
            <person name="Alexander J.E."/>
            <person name="Rich S.A."/>
            <person name="Livny J."/>
            <person name="Vlamakis H."/>
            <person name="Clish C."/>
            <person name="Bullock K."/>
            <person name="Deik A."/>
            <person name="Scott J."/>
            <person name="Pierce K.A."/>
            <person name="Xavier R.J."/>
            <person name="Alm E.J."/>
        </authorList>
    </citation>
    <scope>NUCLEOTIDE SEQUENCE [LARGE SCALE GENOMIC DNA]</scope>
    <source>
        <strain evidence="4 5">BIOML-A5</strain>
    </source>
</reference>
<dbReference type="InterPro" id="IPR001789">
    <property type="entry name" value="Sig_transdc_resp-reg_receiver"/>
</dbReference>
<evidence type="ECO:0000313" key="4">
    <source>
        <dbReference type="EMBL" id="KAA5383459.1"/>
    </source>
</evidence>
<accession>A0A5M5ZUS5</accession>
<proteinExistence type="predicted"/>
<dbReference type="Pfam" id="PF00072">
    <property type="entry name" value="Response_reg"/>
    <property type="match status" value="1"/>
</dbReference>
<dbReference type="Proteomes" id="UP000347681">
    <property type="component" value="Unassembled WGS sequence"/>
</dbReference>
<organism evidence="4 5">
    <name type="scientific">Phocaeicola dorei</name>
    <dbReference type="NCBI Taxonomy" id="357276"/>
    <lineage>
        <taxon>Bacteria</taxon>
        <taxon>Pseudomonadati</taxon>
        <taxon>Bacteroidota</taxon>
        <taxon>Bacteroidia</taxon>
        <taxon>Bacteroidales</taxon>
        <taxon>Bacteroidaceae</taxon>
        <taxon>Phocaeicola</taxon>
    </lineage>
</organism>
<feature type="domain" description="HTH LytTR-type" evidence="3">
    <location>
        <begin position="144"/>
        <end position="251"/>
    </location>
</feature>
<keyword evidence="1" id="KW-0597">Phosphoprotein</keyword>
<evidence type="ECO:0000259" key="2">
    <source>
        <dbReference type="PROSITE" id="PS50110"/>
    </source>
</evidence>
<feature type="domain" description="Response regulatory" evidence="2">
    <location>
        <begin position="2"/>
        <end position="115"/>
    </location>
</feature>
<dbReference type="PANTHER" id="PTHR37299:SF1">
    <property type="entry name" value="STAGE 0 SPORULATION PROTEIN A HOMOLOG"/>
    <property type="match status" value="1"/>
</dbReference>
<dbReference type="GO" id="GO:0003677">
    <property type="term" value="F:DNA binding"/>
    <property type="evidence" value="ECO:0007669"/>
    <property type="project" value="InterPro"/>
</dbReference>
<dbReference type="SUPFAM" id="SSF52172">
    <property type="entry name" value="CheY-like"/>
    <property type="match status" value="1"/>
</dbReference>
<dbReference type="InterPro" id="IPR007492">
    <property type="entry name" value="LytTR_DNA-bd_dom"/>
</dbReference>
<dbReference type="InterPro" id="IPR046947">
    <property type="entry name" value="LytR-like"/>
</dbReference>
<dbReference type="GO" id="GO:0000156">
    <property type="term" value="F:phosphorelay response regulator activity"/>
    <property type="evidence" value="ECO:0007669"/>
    <property type="project" value="InterPro"/>
</dbReference>
<dbReference type="PROSITE" id="PS50930">
    <property type="entry name" value="HTH_LYTTR"/>
    <property type="match status" value="1"/>
</dbReference>
<feature type="modified residue" description="4-aspartylphosphate" evidence="1">
    <location>
        <position position="55"/>
    </location>
</feature>
<evidence type="ECO:0000313" key="5">
    <source>
        <dbReference type="Proteomes" id="UP000347681"/>
    </source>
</evidence>
<dbReference type="InterPro" id="IPR011006">
    <property type="entry name" value="CheY-like_superfamily"/>
</dbReference>
<sequence>MKILILEDEQRNAMRLIRLLNDIDATFVIEGPFTSIKEAVEFFQSRKTTDLILADIRLTDGLSFEALKYAPATVPIIFTTAYDEYAVQAFKFNSFDYLLKPLDADELEAAINKAIKAGKNYTEENFRQLFDALQKNQFRYRERFLLPYRDGYKTVRVSDINHIETENKNVYLRLNNGTSEVVNVSMEELEQQLNPNCFFRANRQYIINVEHVLFLGNYFGGKLIVHLKGYPKTEIQVSKEKAQRIKEWLDR</sequence>
<evidence type="ECO:0000256" key="1">
    <source>
        <dbReference type="PROSITE-ProRule" id="PRU00169"/>
    </source>
</evidence>
<dbReference type="PROSITE" id="PS50110">
    <property type="entry name" value="RESPONSE_REGULATORY"/>
    <property type="match status" value="1"/>
</dbReference>
<gene>
    <name evidence="4" type="ORF">F2Y61_11605</name>
</gene>
<dbReference type="Gene3D" id="2.40.50.1020">
    <property type="entry name" value="LytTr DNA-binding domain"/>
    <property type="match status" value="1"/>
</dbReference>
<name>A0A5M5ZUS5_9BACT</name>
<dbReference type="Gene3D" id="3.40.50.2300">
    <property type="match status" value="1"/>
</dbReference>
<dbReference type="PANTHER" id="PTHR37299">
    <property type="entry name" value="TRANSCRIPTIONAL REGULATOR-RELATED"/>
    <property type="match status" value="1"/>
</dbReference>
<dbReference type="AlphaFoldDB" id="A0A5M5ZUS5"/>